<dbReference type="SUPFAM" id="SSF50814">
    <property type="entry name" value="Lipocalins"/>
    <property type="match status" value="1"/>
</dbReference>
<dbReference type="CDD" id="cd19438">
    <property type="entry name" value="lipocalin_Blc-like"/>
    <property type="match status" value="1"/>
</dbReference>
<evidence type="ECO:0000313" key="4">
    <source>
        <dbReference type="EMBL" id="GAT61449.1"/>
    </source>
</evidence>
<dbReference type="InterPro" id="IPR022271">
    <property type="entry name" value="Lipocalin_ApoD"/>
</dbReference>
<feature type="domain" description="Lipocalin/cytosolic fatty-acid binding" evidence="3">
    <location>
        <begin position="30"/>
        <end position="171"/>
    </location>
</feature>
<dbReference type="InterPro" id="IPR047202">
    <property type="entry name" value="Lipocalin_Blc-like_dom"/>
</dbReference>
<dbReference type="Pfam" id="PF08212">
    <property type="entry name" value="Lipocalin_2"/>
    <property type="match status" value="1"/>
</dbReference>
<gene>
    <name evidence="4" type="ORF">PJIAN_128</name>
</gene>
<dbReference type="PIRSF" id="PIRSF036893">
    <property type="entry name" value="Lipocalin_ApoD"/>
    <property type="match status" value="1"/>
</dbReference>
<dbReference type="Proteomes" id="UP000076586">
    <property type="component" value="Unassembled WGS sequence"/>
</dbReference>
<dbReference type="PROSITE" id="PS00213">
    <property type="entry name" value="LIPOCALIN"/>
    <property type="match status" value="1"/>
</dbReference>
<dbReference type="PROSITE" id="PS51257">
    <property type="entry name" value="PROKAR_LIPOPROTEIN"/>
    <property type="match status" value="1"/>
</dbReference>
<dbReference type="InterPro" id="IPR000566">
    <property type="entry name" value="Lipocln_cytosolic_FA-bd_dom"/>
</dbReference>
<reference evidence="5" key="1">
    <citation type="submission" date="2016-04" db="EMBL/GenBank/DDBJ databases">
        <title>Draft genome sequence of Paludibacter jiangxiensis strain NM7.</title>
        <authorList>
            <person name="Qiu Y."/>
            <person name="Matsuura N."/>
            <person name="Ohashi A."/>
            <person name="Tourlousse M.D."/>
            <person name="Sekiguchi Y."/>
        </authorList>
    </citation>
    <scope>NUCLEOTIDE SEQUENCE [LARGE SCALE GENOMIC DNA]</scope>
    <source>
        <strain evidence="5">NM7</strain>
    </source>
</reference>
<keyword evidence="4" id="KW-0449">Lipoprotein</keyword>
<dbReference type="PANTHER" id="PTHR10612">
    <property type="entry name" value="APOLIPOPROTEIN D"/>
    <property type="match status" value="1"/>
</dbReference>
<dbReference type="InterPro" id="IPR012674">
    <property type="entry name" value="Calycin"/>
</dbReference>
<dbReference type="GO" id="GO:0006950">
    <property type="term" value="P:response to stress"/>
    <property type="evidence" value="ECO:0007669"/>
    <property type="project" value="UniProtKB-ARBA"/>
</dbReference>
<dbReference type="STRING" id="681398.PJIAN_128"/>
<evidence type="ECO:0000256" key="1">
    <source>
        <dbReference type="ARBA" id="ARBA00006889"/>
    </source>
</evidence>
<evidence type="ECO:0000313" key="5">
    <source>
        <dbReference type="Proteomes" id="UP000076586"/>
    </source>
</evidence>
<dbReference type="Gene3D" id="2.40.128.20">
    <property type="match status" value="1"/>
</dbReference>
<protein>
    <submittedName>
        <fullName evidence="4">Apolipoprotein D and lipocalin family protein</fullName>
    </submittedName>
</protein>
<dbReference type="InterPro" id="IPR002446">
    <property type="entry name" value="Lipocalin_bac"/>
</dbReference>
<sequence>MKPIIYLSIFCLMTLFGCKSTAPLHTIEQLDIKQYSGTWYEIARITHRFEKGLEKVSATYTLRNDGKITVLNQGSKGSDPEVIKTAKGVAWVPDPSKPAQLKVQFFWPFAGNYWIIDLDADYQHALIGDPSRKYLWILSRAKTMDAATYNRLTDIAAKAGFDISKLDRVRQ</sequence>
<dbReference type="InterPro" id="IPR022272">
    <property type="entry name" value="Lipocalin_CS"/>
</dbReference>
<proteinExistence type="inferred from homology"/>
<accession>A0A161LTY4</accession>
<comment type="similarity">
    <text evidence="1 2">Belongs to the calycin superfamily. Lipocalin family.</text>
</comment>
<reference evidence="5" key="2">
    <citation type="journal article" date="2017" name="Genome Announc.">
        <title>Draft genome sequence of Paludibacter jiangxiensis NM7(T), a propionate-producing fermentative bacterium.</title>
        <authorList>
            <person name="Qiu Y.-L."/>
            <person name="Tourlousse D.M."/>
            <person name="Matsuura N."/>
            <person name="Ohashi A."/>
            <person name="Sekiguchi Y."/>
        </authorList>
    </citation>
    <scope>NUCLEOTIDE SEQUENCE [LARGE SCALE GENOMIC DNA]</scope>
    <source>
        <strain evidence="5">NM7</strain>
    </source>
</reference>
<dbReference type="PRINTS" id="PR01171">
    <property type="entry name" value="BCTLIPOCALIN"/>
</dbReference>
<evidence type="ECO:0000259" key="3">
    <source>
        <dbReference type="Pfam" id="PF08212"/>
    </source>
</evidence>
<dbReference type="AlphaFoldDB" id="A0A161LTY4"/>
<evidence type="ECO:0000256" key="2">
    <source>
        <dbReference type="PIRNR" id="PIRNR036893"/>
    </source>
</evidence>
<dbReference type="EMBL" id="BDCR01000001">
    <property type="protein sequence ID" value="GAT61449.1"/>
    <property type="molecule type" value="Genomic_DNA"/>
</dbReference>
<keyword evidence="5" id="KW-1185">Reference proteome</keyword>
<name>A0A161LTY4_9BACT</name>
<organism evidence="4 5">
    <name type="scientific">Paludibacter jiangxiensis</name>
    <dbReference type="NCBI Taxonomy" id="681398"/>
    <lineage>
        <taxon>Bacteria</taxon>
        <taxon>Pseudomonadati</taxon>
        <taxon>Bacteroidota</taxon>
        <taxon>Bacteroidia</taxon>
        <taxon>Bacteroidales</taxon>
        <taxon>Paludibacteraceae</taxon>
        <taxon>Paludibacter</taxon>
    </lineage>
</organism>
<comment type="caution">
    <text evidence="4">The sequence shown here is derived from an EMBL/GenBank/DDBJ whole genome shotgun (WGS) entry which is preliminary data.</text>
</comment>
<dbReference type="PANTHER" id="PTHR10612:SF34">
    <property type="entry name" value="APOLIPOPROTEIN D"/>
    <property type="match status" value="1"/>
</dbReference>